<organism evidence="2 3">
    <name type="scientific">Rhodotorula toruloides</name>
    <name type="common">Yeast</name>
    <name type="synonym">Rhodosporidium toruloides</name>
    <dbReference type="NCBI Taxonomy" id="5286"/>
    <lineage>
        <taxon>Eukaryota</taxon>
        <taxon>Fungi</taxon>
        <taxon>Dikarya</taxon>
        <taxon>Basidiomycota</taxon>
        <taxon>Pucciniomycotina</taxon>
        <taxon>Microbotryomycetes</taxon>
        <taxon>Sporidiobolales</taxon>
        <taxon>Sporidiobolaceae</taxon>
        <taxon>Rhodotorula</taxon>
    </lineage>
</organism>
<dbReference type="Pfam" id="PF01873">
    <property type="entry name" value="eIF-5_eIF-2B"/>
    <property type="match status" value="1"/>
</dbReference>
<dbReference type="PANTHER" id="PTHR23001">
    <property type="entry name" value="EUKARYOTIC TRANSLATION INITIATION FACTOR"/>
    <property type="match status" value="1"/>
</dbReference>
<dbReference type="EMBL" id="LCTV02000002">
    <property type="protein sequence ID" value="PRQ76612.1"/>
    <property type="molecule type" value="Genomic_DNA"/>
</dbReference>
<dbReference type="PANTHER" id="PTHR23001:SF3">
    <property type="entry name" value="EUKARYOTIC TRANSLATION INITIATION FACTOR 2 SUBUNIT 2"/>
    <property type="match status" value="1"/>
</dbReference>
<name>A0A2T0AF44_RHOTO</name>
<protein>
    <submittedName>
        <fullName evidence="2">Domain found in IF2B/IF5-domain containing protein</fullName>
    </submittedName>
</protein>
<feature type="domain" description="Translation initiation factor IF2/IF5" evidence="1">
    <location>
        <begin position="45"/>
        <end position="117"/>
    </location>
</feature>
<gene>
    <name evidence="2" type="ORF">AAT19DRAFT_12030</name>
</gene>
<evidence type="ECO:0000313" key="2">
    <source>
        <dbReference type="EMBL" id="PRQ76612.1"/>
    </source>
</evidence>
<accession>A0A2T0AF44</accession>
<dbReference type="OrthoDB" id="10255414at2759"/>
<dbReference type="Proteomes" id="UP000239560">
    <property type="component" value="Unassembled WGS sequence"/>
</dbReference>
<dbReference type="InterPro" id="IPR016189">
    <property type="entry name" value="Transl_init_fac_IF2/IF5_N"/>
</dbReference>
<reference evidence="2 3" key="1">
    <citation type="journal article" date="2018" name="Elife">
        <title>Functional genomics of lipid metabolism in the oleaginous yeast Rhodosporidium toruloides.</title>
        <authorList>
            <person name="Coradetti S.T."/>
            <person name="Pinel D."/>
            <person name="Geiselman G."/>
            <person name="Ito M."/>
            <person name="Mondo S."/>
            <person name="Reilly M.C."/>
            <person name="Cheng Y.F."/>
            <person name="Bauer S."/>
            <person name="Grigoriev I."/>
            <person name="Gladden J.M."/>
            <person name="Simmons B.A."/>
            <person name="Brem R."/>
            <person name="Arkin A.P."/>
            <person name="Skerker J.M."/>
        </authorList>
    </citation>
    <scope>NUCLEOTIDE SEQUENCE [LARGE SCALE GENOMIC DNA]</scope>
    <source>
        <strain evidence="2 3">NBRC 0880</strain>
    </source>
</reference>
<evidence type="ECO:0000313" key="3">
    <source>
        <dbReference type="Proteomes" id="UP000239560"/>
    </source>
</evidence>
<proteinExistence type="predicted"/>
<dbReference type="GO" id="GO:0003729">
    <property type="term" value="F:mRNA binding"/>
    <property type="evidence" value="ECO:0007669"/>
    <property type="project" value="TreeGrafter"/>
</dbReference>
<dbReference type="GO" id="GO:0001731">
    <property type="term" value="P:formation of translation preinitiation complex"/>
    <property type="evidence" value="ECO:0007669"/>
    <property type="project" value="TreeGrafter"/>
</dbReference>
<dbReference type="InterPro" id="IPR045196">
    <property type="entry name" value="IF2/IF5"/>
</dbReference>
<comment type="caution">
    <text evidence="2">The sequence shown here is derived from an EMBL/GenBank/DDBJ whole genome shotgun (WGS) entry which is preliminary data.</text>
</comment>
<dbReference type="SMART" id="SM00653">
    <property type="entry name" value="eIF2B_5"/>
    <property type="match status" value="1"/>
</dbReference>
<dbReference type="Gene3D" id="3.30.30.170">
    <property type="match status" value="1"/>
</dbReference>
<dbReference type="AlphaFoldDB" id="A0A2T0AF44"/>
<dbReference type="GO" id="GO:0005850">
    <property type="term" value="C:eukaryotic translation initiation factor 2 complex"/>
    <property type="evidence" value="ECO:0007669"/>
    <property type="project" value="TreeGrafter"/>
</dbReference>
<dbReference type="SUPFAM" id="SSF100966">
    <property type="entry name" value="Translation initiation factor 2 beta, aIF2beta, N-terminal domain"/>
    <property type="match status" value="1"/>
</dbReference>
<evidence type="ECO:0000259" key="1">
    <source>
        <dbReference type="SMART" id="SM00653"/>
    </source>
</evidence>
<dbReference type="GO" id="GO:0031369">
    <property type="term" value="F:translation initiation factor binding"/>
    <property type="evidence" value="ECO:0007669"/>
    <property type="project" value="TreeGrafter"/>
</dbReference>
<sequence length="117" mass="13437">MALQSGTIAKAWLKEDRNYTYTELLGRFFSLLYQLHPSLSHGAGKKKYTIPRPQLFREGNKRSIFANIADLCKRMHHQPEHVTQFLFAELGMNGSVDGSSRLVIKGRFQQKQIETVL</sequence>
<dbReference type="GO" id="GO:0003743">
    <property type="term" value="F:translation initiation factor activity"/>
    <property type="evidence" value="ECO:0007669"/>
    <property type="project" value="InterPro"/>
</dbReference>
<dbReference type="InterPro" id="IPR002735">
    <property type="entry name" value="Transl_init_fac_IF2/IF5_dom"/>
</dbReference>